<protein>
    <submittedName>
        <fullName evidence="1">Uncharacterized protein</fullName>
    </submittedName>
</protein>
<gene>
    <name evidence="1" type="ORF">S01H4_09896</name>
</gene>
<proteinExistence type="predicted"/>
<accession>X0YTC8</accession>
<evidence type="ECO:0000313" key="1">
    <source>
        <dbReference type="EMBL" id="GAG59834.1"/>
    </source>
</evidence>
<dbReference type="EMBL" id="BART01003676">
    <property type="protein sequence ID" value="GAG59834.1"/>
    <property type="molecule type" value="Genomic_DNA"/>
</dbReference>
<dbReference type="AlphaFoldDB" id="X0YTC8"/>
<sequence>MKNAKACPRGTTKIGNRCMSQKRIKEHAHQILIHRLESGNTWNDLVDTFGYSKSSLNRWLKKGIPQDKAIEIIAVHRGEN</sequence>
<name>X0YTC8_9ZZZZ</name>
<reference evidence="1" key="1">
    <citation type="journal article" date="2014" name="Front. Microbiol.">
        <title>High frequency of phylogenetically diverse reductive dehalogenase-homologous genes in deep subseafloor sedimentary metagenomes.</title>
        <authorList>
            <person name="Kawai M."/>
            <person name="Futagami T."/>
            <person name="Toyoda A."/>
            <person name="Takaki Y."/>
            <person name="Nishi S."/>
            <person name="Hori S."/>
            <person name="Arai W."/>
            <person name="Tsubouchi T."/>
            <person name="Morono Y."/>
            <person name="Uchiyama I."/>
            <person name="Ito T."/>
            <person name="Fujiyama A."/>
            <person name="Inagaki F."/>
            <person name="Takami H."/>
        </authorList>
    </citation>
    <scope>NUCLEOTIDE SEQUENCE</scope>
    <source>
        <strain evidence="1">Expedition CK06-06</strain>
    </source>
</reference>
<organism evidence="1">
    <name type="scientific">marine sediment metagenome</name>
    <dbReference type="NCBI Taxonomy" id="412755"/>
    <lineage>
        <taxon>unclassified sequences</taxon>
        <taxon>metagenomes</taxon>
        <taxon>ecological metagenomes</taxon>
    </lineage>
</organism>
<comment type="caution">
    <text evidence="1">The sequence shown here is derived from an EMBL/GenBank/DDBJ whole genome shotgun (WGS) entry which is preliminary data.</text>
</comment>